<protein>
    <submittedName>
        <fullName evidence="1">Uncharacterized protein</fullName>
    </submittedName>
</protein>
<dbReference type="EMBL" id="BSYO01000001">
    <property type="protein sequence ID" value="GMG99975.1"/>
    <property type="molecule type" value="Genomic_DNA"/>
</dbReference>
<sequence length="77" mass="8526">MKKVSHDFMNTMHIEAVSVISANADALVKLVFEVQIRVVELKVNPYDIIALSSKNRNVNEFMTLPAAAKLCGVVSYC</sequence>
<proteinExistence type="predicted"/>
<reference evidence="1" key="1">
    <citation type="submission" date="2023-05" db="EMBL/GenBank/DDBJ databases">
        <title>Nepenthes gracilis genome sequencing.</title>
        <authorList>
            <person name="Fukushima K."/>
        </authorList>
    </citation>
    <scope>NUCLEOTIDE SEQUENCE</scope>
    <source>
        <strain evidence="1">SING2019-196</strain>
    </source>
</reference>
<dbReference type="AlphaFoldDB" id="A0AAD3RXS4"/>
<gene>
    <name evidence="1" type="ORF">Nepgr_001815</name>
</gene>
<dbReference type="Proteomes" id="UP001279734">
    <property type="component" value="Unassembled WGS sequence"/>
</dbReference>
<evidence type="ECO:0000313" key="1">
    <source>
        <dbReference type="EMBL" id="GMG99975.1"/>
    </source>
</evidence>
<evidence type="ECO:0000313" key="2">
    <source>
        <dbReference type="Proteomes" id="UP001279734"/>
    </source>
</evidence>
<comment type="caution">
    <text evidence="1">The sequence shown here is derived from an EMBL/GenBank/DDBJ whole genome shotgun (WGS) entry which is preliminary data.</text>
</comment>
<accession>A0AAD3RXS4</accession>
<organism evidence="1 2">
    <name type="scientific">Nepenthes gracilis</name>
    <name type="common">Slender pitcher plant</name>
    <dbReference type="NCBI Taxonomy" id="150966"/>
    <lineage>
        <taxon>Eukaryota</taxon>
        <taxon>Viridiplantae</taxon>
        <taxon>Streptophyta</taxon>
        <taxon>Embryophyta</taxon>
        <taxon>Tracheophyta</taxon>
        <taxon>Spermatophyta</taxon>
        <taxon>Magnoliopsida</taxon>
        <taxon>eudicotyledons</taxon>
        <taxon>Gunneridae</taxon>
        <taxon>Pentapetalae</taxon>
        <taxon>Caryophyllales</taxon>
        <taxon>Nepenthaceae</taxon>
        <taxon>Nepenthes</taxon>
    </lineage>
</organism>
<name>A0AAD3RXS4_NEPGR</name>
<keyword evidence="2" id="KW-1185">Reference proteome</keyword>